<gene>
    <name evidence="15" type="ORF">EKH80_07765</name>
</gene>
<organism evidence="15 16">
    <name type="scientific">Dyella choica</name>
    <dbReference type="NCBI Taxonomy" id="1927959"/>
    <lineage>
        <taxon>Bacteria</taxon>
        <taxon>Pseudomonadati</taxon>
        <taxon>Pseudomonadota</taxon>
        <taxon>Gammaproteobacteria</taxon>
        <taxon>Lysobacterales</taxon>
        <taxon>Rhodanobacteraceae</taxon>
        <taxon>Dyella</taxon>
    </lineage>
</organism>
<comment type="function">
    <text evidence="1">Thiol-specific peroxidase that catalyzes the reduction of hydrogen peroxide and organic hydroperoxides to water and alcohols, respectively. Plays a role in cell protection against oxidative stress by detoxifying peroxides and as sensor of hydrogen peroxide-mediated signaling events.</text>
</comment>
<dbReference type="RefSeq" id="WP_126684178.1">
    <property type="nucleotide sequence ID" value="NZ_RYYV01000005.1"/>
</dbReference>
<evidence type="ECO:0000256" key="12">
    <source>
        <dbReference type="ARBA" id="ARBA00049091"/>
    </source>
</evidence>
<evidence type="ECO:0000256" key="5">
    <source>
        <dbReference type="ARBA" id="ARBA00022862"/>
    </source>
</evidence>
<comment type="catalytic activity">
    <reaction evidence="12">
        <text>a hydroperoxide + [thioredoxin]-dithiol = an alcohol + [thioredoxin]-disulfide + H2O</text>
        <dbReference type="Rhea" id="RHEA:62620"/>
        <dbReference type="Rhea" id="RHEA-COMP:10698"/>
        <dbReference type="Rhea" id="RHEA-COMP:10700"/>
        <dbReference type="ChEBI" id="CHEBI:15377"/>
        <dbReference type="ChEBI" id="CHEBI:29950"/>
        <dbReference type="ChEBI" id="CHEBI:30879"/>
        <dbReference type="ChEBI" id="CHEBI:35924"/>
        <dbReference type="ChEBI" id="CHEBI:50058"/>
        <dbReference type="EC" id="1.11.1.24"/>
    </reaction>
</comment>
<evidence type="ECO:0000256" key="13">
    <source>
        <dbReference type="SAM" id="SignalP"/>
    </source>
</evidence>
<keyword evidence="16" id="KW-1185">Reference proteome</keyword>
<accession>A0A3S0PJ39</accession>
<proteinExistence type="inferred from homology"/>
<dbReference type="Gene3D" id="3.40.30.10">
    <property type="entry name" value="Glutaredoxin"/>
    <property type="match status" value="1"/>
</dbReference>
<comment type="caution">
    <text evidence="15">The sequence shown here is derived from an EMBL/GenBank/DDBJ whole genome shotgun (WGS) entry which is preliminary data.</text>
</comment>
<evidence type="ECO:0000256" key="6">
    <source>
        <dbReference type="ARBA" id="ARBA00023002"/>
    </source>
</evidence>
<keyword evidence="6" id="KW-0560">Oxidoreductase</keyword>
<dbReference type="Proteomes" id="UP000274358">
    <property type="component" value="Unassembled WGS sequence"/>
</dbReference>
<evidence type="ECO:0000313" key="16">
    <source>
        <dbReference type="Proteomes" id="UP000274358"/>
    </source>
</evidence>
<evidence type="ECO:0000256" key="1">
    <source>
        <dbReference type="ARBA" id="ARBA00003330"/>
    </source>
</evidence>
<evidence type="ECO:0000256" key="11">
    <source>
        <dbReference type="ARBA" id="ARBA00042639"/>
    </source>
</evidence>
<evidence type="ECO:0000256" key="7">
    <source>
        <dbReference type="ARBA" id="ARBA00023157"/>
    </source>
</evidence>
<dbReference type="GO" id="GO:0034599">
    <property type="term" value="P:cellular response to oxidative stress"/>
    <property type="evidence" value="ECO:0007669"/>
    <property type="project" value="TreeGrafter"/>
</dbReference>
<name>A0A3S0PJ39_9GAMM</name>
<dbReference type="OrthoDB" id="9812811at2"/>
<dbReference type="EC" id="1.11.1.24" evidence="3"/>
<evidence type="ECO:0000256" key="10">
    <source>
        <dbReference type="ARBA" id="ARBA00038489"/>
    </source>
</evidence>
<evidence type="ECO:0000259" key="14">
    <source>
        <dbReference type="PROSITE" id="PS51352"/>
    </source>
</evidence>
<sequence length="183" mass="19960">MRRWLTLLATIGLLGLSAIPALAGTGPQGNPQVGQVAPAFRLQDQNAHWRSPADFHGHWLVVYFYPKDFTPGCTTEVCTFRDEIVKLRQAGADVLGVSLDDVKSHAEFAAKYHVPFPLLSDASRQVAIKYGVLTSAVGFHFAKRTTFLIDPTGKIAKIYRDVDPKENATQVLGDLATLKKAAA</sequence>
<dbReference type="InterPro" id="IPR000866">
    <property type="entry name" value="AhpC/TSA"/>
</dbReference>
<evidence type="ECO:0000313" key="15">
    <source>
        <dbReference type="EMBL" id="RUL76618.1"/>
    </source>
</evidence>
<evidence type="ECO:0000256" key="8">
    <source>
        <dbReference type="ARBA" id="ARBA00023284"/>
    </source>
</evidence>
<dbReference type="GO" id="GO:0045454">
    <property type="term" value="P:cell redox homeostasis"/>
    <property type="evidence" value="ECO:0007669"/>
    <property type="project" value="TreeGrafter"/>
</dbReference>
<dbReference type="PANTHER" id="PTHR42801:SF4">
    <property type="entry name" value="AHPC_TSA FAMILY PROTEIN"/>
    <property type="match status" value="1"/>
</dbReference>
<feature type="chain" id="PRO_5018547246" description="thioredoxin-dependent peroxiredoxin" evidence="13">
    <location>
        <begin position="24"/>
        <end position="183"/>
    </location>
</feature>
<keyword evidence="13" id="KW-0732">Signal</keyword>
<dbReference type="CDD" id="cd03017">
    <property type="entry name" value="PRX_BCP"/>
    <property type="match status" value="1"/>
</dbReference>
<feature type="signal peptide" evidence="13">
    <location>
        <begin position="1"/>
        <end position="23"/>
    </location>
</feature>
<evidence type="ECO:0000256" key="4">
    <source>
        <dbReference type="ARBA" id="ARBA00022559"/>
    </source>
</evidence>
<dbReference type="AlphaFoldDB" id="A0A3S0PJ39"/>
<dbReference type="SUPFAM" id="SSF52833">
    <property type="entry name" value="Thioredoxin-like"/>
    <property type="match status" value="1"/>
</dbReference>
<dbReference type="FunFam" id="3.40.30.10:FF:000007">
    <property type="entry name" value="Thioredoxin-dependent thiol peroxidase"/>
    <property type="match status" value="1"/>
</dbReference>
<dbReference type="PROSITE" id="PS51352">
    <property type="entry name" value="THIOREDOXIN_2"/>
    <property type="match status" value="1"/>
</dbReference>
<dbReference type="Pfam" id="PF00578">
    <property type="entry name" value="AhpC-TSA"/>
    <property type="match status" value="1"/>
</dbReference>
<dbReference type="InterPro" id="IPR050924">
    <property type="entry name" value="Peroxiredoxin_BCP/PrxQ"/>
</dbReference>
<dbReference type="InterPro" id="IPR013766">
    <property type="entry name" value="Thioredoxin_domain"/>
</dbReference>
<comment type="similarity">
    <text evidence="10">Belongs to the peroxiredoxin family. BCP/PrxQ subfamily.</text>
</comment>
<feature type="domain" description="Thioredoxin" evidence="14">
    <location>
        <begin position="31"/>
        <end position="180"/>
    </location>
</feature>
<dbReference type="InterPro" id="IPR036249">
    <property type="entry name" value="Thioredoxin-like_sf"/>
</dbReference>
<dbReference type="EMBL" id="RYYV01000005">
    <property type="protein sequence ID" value="RUL76618.1"/>
    <property type="molecule type" value="Genomic_DNA"/>
</dbReference>
<evidence type="ECO:0000256" key="2">
    <source>
        <dbReference type="ARBA" id="ARBA00011245"/>
    </source>
</evidence>
<dbReference type="GO" id="GO:0008379">
    <property type="term" value="F:thioredoxin peroxidase activity"/>
    <property type="evidence" value="ECO:0007669"/>
    <property type="project" value="TreeGrafter"/>
</dbReference>
<evidence type="ECO:0000256" key="3">
    <source>
        <dbReference type="ARBA" id="ARBA00013017"/>
    </source>
</evidence>
<dbReference type="PANTHER" id="PTHR42801">
    <property type="entry name" value="THIOREDOXIN-DEPENDENT PEROXIDE REDUCTASE"/>
    <property type="match status" value="1"/>
</dbReference>
<comment type="subunit">
    <text evidence="2">Monomer.</text>
</comment>
<keyword evidence="4" id="KW-0575">Peroxidase</keyword>
<keyword evidence="5" id="KW-0049">Antioxidant</keyword>
<keyword evidence="8" id="KW-0676">Redox-active center</keyword>
<protein>
    <recommendedName>
        <fullName evidence="3">thioredoxin-dependent peroxiredoxin</fullName>
        <ecNumber evidence="3">1.11.1.24</ecNumber>
    </recommendedName>
    <alternativeName>
        <fullName evidence="9">Thioredoxin peroxidase</fullName>
    </alternativeName>
    <alternativeName>
        <fullName evidence="11">Thioredoxin-dependent peroxiredoxin Bcp</fullName>
    </alternativeName>
</protein>
<reference evidence="15 16" key="1">
    <citation type="submission" date="2018-12" db="EMBL/GenBank/DDBJ databases">
        <title>Dyella dinghuensis sp. nov. DHOA06 and Dyella choica sp. nov. 4M-K27, isolated from forest soil.</title>
        <authorList>
            <person name="Qiu L.-H."/>
            <person name="Gao Z.-H."/>
        </authorList>
    </citation>
    <scope>NUCLEOTIDE SEQUENCE [LARGE SCALE GENOMIC DNA]</scope>
    <source>
        <strain evidence="15 16">4M-K27</strain>
    </source>
</reference>
<dbReference type="GO" id="GO:0005737">
    <property type="term" value="C:cytoplasm"/>
    <property type="evidence" value="ECO:0007669"/>
    <property type="project" value="TreeGrafter"/>
</dbReference>
<keyword evidence="7" id="KW-1015">Disulfide bond</keyword>
<evidence type="ECO:0000256" key="9">
    <source>
        <dbReference type="ARBA" id="ARBA00032824"/>
    </source>
</evidence>